<dbReference type="InterPro" id="IPR003959">
    <property type="entry name" value="ATPase_AAA_core"/>
</dbReference>
<protein>
    <recommendedName>
        <fullName evidence="1">ATPase AAA-type core domain-containing protein</fullName>
    </recommendedName>
</protein>
<gene>
    <name evidence="2" type="ORF">BN869_000002407_1</name>
</gene>
<dbReference type="AlphaFoldDB" id="A0A0B7JSW7"/>
<evidence type="ECO:0000259" key="1">
    <source>
        <dbReference type="Pfam" id="PF00004"/>
    </source>
</evidence>
<dbReference type="GO" id="GO:0005524">
    <property type="term" value="F:ATP binding"/>
    <property type="evidence" value="ECO:0007669"/>
    <property type="project" value="InterPro"/>
</dbReference>
<sequence length="183" mass="20745">MMHIPLYPMSAGELGSDATKVENQLRQALVYCKEWNAVLLLDESDVFLQKRSAADLQRSELVSIFLRLLEYYDGMMFLTTNRIKTMDPAFQSRIDLTIHYPDLSEALEPVCGGTFSKRGEGTSTEIDFDELASHVMNGRQIKNTVKLAKMLAIRRSQALHMDHFRQILQLSASQPTQGMTSLD</sequence>
<dbReference type="SUPFAM" id="SSF52540">
    <property type="entry name" value="P-loop containing nucleoside triphosphate hydrolases"/>
    <property type="match status" value="1"/>
</dbReference>
<dbReference type="Pfam" id="PF00004">
    <property type="entry name" value="AAA"/>
    <property type="match status" value="1"/>
</dbReference>
<dbReference type="PANTHER" id="PTHR46411:SF3">
    <property type="entry name" value="AAA+ ATPASE DOMAIN-CONTAINING PROTEIN"/>
    <property type="match status" value="1"/>
</dbReference>
<accession>A0A0B7JSW7</accession>
<dbReference type="PANTHER" id="PTHR46411">
    <property type="entry name" value="FAMILY ATPASE, PUTATIVE-RELATED"/>
    <property type="match status" value="1"/>
</dbReference>
<proteinExistence type="predicted"/>
<dbReference type="EMBL" id="CDPU01000004">
    <property type="protein sequence ID" value="CEO46352.1"/>
    <property type="molecule type" value="Genomic_DNA"/>
</dbReference>
<dbReference type="InterPro" id="IPR027417">
    <property type="entry name" value="P-loop_NTPase"/>
</dbReference>
<evidence type="ECO:0000313" key="2">
    <source>
        <dbReference type="EMBL" id="CEO46352.1"/>
    </source>
</evidence>
<name>A0A0B7JSW7_BIOOC</name>
<dbReference type="GO" id="GO:0016887">
    <property type="term" value="F:ATP hydrolysis activity"/>
    <property type="evidence" value="ECO:0007669"/>
    <property type="project" value="InterPro"/>
</dbReference>
<feature type="domain" description="ATPase AAA-type core" evidence="1">
    <location>
        <begin position="3"/>
        <end position="100"/>
    </location>
</feature>
<dbReference type="Gene3D" id="3.40.50.300">
    <property type="entry name" value="P-loop containing nucleotide triphosphate hydrolases"/>
    <property type="match status" value="1"/>
</dbReference>
<organism evidence="2">
    <name type="scientific">Bionectria ochroleuca</name>
    <name type="common">Gliocladium roseum</name>
    <dbReference type="NCBI Taxonomy" id="29856"/>
    <lineage>
        <taxon>Eukaryota</taxon>
        <taxon>Fungi</taxon>
        <taxon>Dikarya</taxon>
        <taxon>Ascomycota</taxon>
        <taxon>Pezizomycotina</taxon>
        <taxon>Sordariomycetes</taxon>
        <taxon>Hypocreomycetidae</taxon>
        <taxon>Hypocreales</taxon>
        <taxon>Bionectriaceae</taxon>
        <taxon>Clonostachys</taxon>
    </lineage>
</organism>
<reference evidence="2" key="1">
    <citation type="submission" date="2015-01" db="EMBL/GenBank/DDBJ databases">
        <authorList>
            <person name="Durling Mikael"/>
        </authorList>
    </citation>
    <scope>NUCLEOTIDE SEQUENCE</scope>
</reference>